<gene>
    <name evidence="2" type="ORF">SAMN02745219_02923</name>
</gene>
<evidence type="ECO:0000259" key="1">
    <source>
        <dbReference type="Pfam" id="PF04233"/>
    </source>
</evidence>
<proteinExistence type="predicted"/>
<evidence type="ECO:0000313" key="2">
    <source>
        <dbReference type="EMBL" id="SHJ60086.1"/>
    </source>
</evidence>
<dbReference type="Proteomes" id="UP000184529">
    <property type="component" value="Unassembled WGS sequence"/>
</dbReference>
<protein>
    <submittedName>
        <fullName evidence="2">Phage putative head morphogenesis protein, SPP1 gp7 family</fullName>
    </submittedName>
</protein>
<dbReference type="Pfam" id="PF04233">
    <property type="entry name" value="Phage_Mu_F"/>
    <property type="match status" value="1"/>
</dbReference>
<dbReference type="NCBIfam" id="TIGR01641">
    <property type="entry name" value="phageSPP1_gp7"/>
    <property type="match status" value="1"/>
</dbReference>
<dbReference type="STRING" id="1121432.SAMN02745219_02923"/>
<sequence length="279" mass="31806">MEQQMFGQLDEAETSFLADFERWLTGYFKEIPWRKIERLKKSGFRLEKAWAVDELIPRPDEGRLAKMLARHGARMVAAGRAHGDRLVRELHRRYGKKKLAEYPEFDFDYLKDPRLIPAQAVEAMEKRALVLAGNVGSDIVAAVKKIVISHLVEITREEAEQQIAGVLKDSRNRGSLIVTTETTYAYNRGRLASFAEHQVDYVQFSAVMDARTSIQCRTRHGLIMAMNDPRLAANTPPLHGRCRSVLVPVYSAYQPELITSERLNWDEVAPLPKGWRTAA</sequence>
<name>A0A1M6KMG9_9FIRM</name>
<dbReference type="OrthoDB" id="9765386at2"/>
<accession>A0A1M6KMG9</accession>
<evidence type="ECO:0000313" key="3">
    <source>
        <dbReference type="Proteomes" id="UP000184529"/>
    </source>
</evidence>
<feature type="domain" description="Phage head morphogenesis" evidence="1">
    <location>
        <begin position="155"/>
        <end position="246"/>
    </location>
</feature>
<dbReference type="RefSeq" id="WP_072870719.1">
    <property type="nucleotide sequence ID" value="NZ_FQZM01000043.1"/>
</dbReference>
<keyword evidence="3" id="KW-1185">Reference proteome</keyword>
<reference evidence="3" key="1">
    <citation type="submission" date="2016-11" db="EMBL/GenBank/DDBJ databases">
        <authorList>
            <person name="Varghese N."/>
            <person name="Submissions S."/>
        </authorList>
    </citation>
    <scope>NUCLEOTIDE SEQUENCE [LARGE SCALE GENOMIC DNA]</scope>
    <source>
        <strain evidence="3">DSM 16057</strain>
    </source>
</reference>
<dbReference type="EMBL" id="FQZM01000043">
    <property type="protein sequence ID" value="SHJ60086.1"/>
    <property type="molecule type" value="Genomic_DNA"/>
</dbReference>
<dbReference type="AlphaFoldDB" id="A0A1M6KMG9"/>
<dbReference type="InterPro" id="IPR006528">
    <property type="entry name" value="Phage_head_morphogenesis_dom"/>
</dbReference>
<organism evidence="2 3">
    <name type="scientific">Desulfofundulus thermosubterraneus DSM 16057</name>
    <dbReference type="NCBI Taxonomy" id="1121432"/>
    <lineage>
        <taxon>Bacteria</taxon>
        <taxon>Bacillati</taxon>
        <taxon>Bacillota</taxon>
        <taxon>Clostridia</taxon>
        <taxon>Eubacteriales</taxon>
        <taxon>Peptococcaceae</taxon>
        <taxon>Desulfofundulus</taxon>
    </lineage>
</organism>